<dbReference type="OrthoDB" id="4564904at2"/>
<dbReference type="AlphaFoldDB" id="A0A511MUH6"/>
<comment type="caution">
    <text evidence="1">The sequence shown here is derived from an EMBL/GenBank/DDBJ whole genome shotgun (WGS) entry which is preliminary data.</text>
</comment>
<evidence type="ECO:0000313" key="1">
    <source>
        <dbReference type="EMBL" id="GEM44239.1"/>
    </source>
</evidence>
<dbReference type="RefSeq" id="WP_147144167.1">
    <property type="nucleotide sequence ID" value="NZ_BJXA01000148.1"/>
</dbReference>
<keyword evidence="2" id="KW-1185">Reference proteome</keyword>
<accession>A0A511MUH6</accession>
<dbReference type="Proteomes" id="UP000321424">
    <property type="component" value="Unassembled WGS sequence"/>
</dbReference>
<proteinExistence type="predicted"/>
<evidence type="ECO:0000313" key="2">
    <source>
        <dbReference type="Proteomes" id="UP000321424"/>
    </source>
</evidence>
<gene>
    <name evidence="1" type="ORF">NN4_87580</name>
</gene>
<name>A0A511MUH6_9NOCA</name>
<organism evidence="1 2">
    <name type="scientific">Nocardia ninae NBRC 108245</name>
    <dbReference type="NCBI Taxonomy" id="1210091"/>
    <lineage>
        <taxon>Bacteria</taxon>
        <taxon>Bacillati</taxon>
        <taxon>Actinomycetota</taxon>
        <taxon>Actinomycetes</taxon>
        <taxon>Mycobacteriales</taxon>
        <taxon>Nocardiaceae</taxon>
        <taxon>Nocardia</taxon>
    </lineage>
</organism>
<sequence length="143" mass="14921">MNNTPSSAGVAAALHRVFACSPHSADSLELWLAIAAEATRHLTAPAQPAAPAQWLPVFVSYRRVRTDAEYDPGTAAVRITTGPLRGITYTDPDSAARAVVTASPLPPPDEDGDDVVEVVSLVPTWRLPGTDDPAAQIPTAVSG</sequence>
<dbReference type="EMBL" id="BJXA01000148">
    <property type="protein sequence ID" value="GEM44239.1"/>
    <property type="molecule type" value="Genomic_DNA"/>
</dbReference>
<protein>
    <submittedName>
        <fullName evidence="1">Uncharacterized protein</fullName>
    </submittedName>
</protein>
<reference evidence="1 2" key="1">
    <citation type="submission" date="2019-07" db="EMBL/GenBank/DDBJ databases">
        <title>Whole genome shotgun sequence of Nocardia ninae NBRC 108245.</title>
        <authorList>
            <person name="Hosoyama A."/>
            <person name="Uohara A."/>
            <person name="Ohji S."/>
            <person name="Ichikawa N."/>
        </authorList>
    </citation>
    <scope>NUCLEOTIDE SEQUENCE [LARGE SCALE GENOMIC DNA]</scope>
    <source>
        <strain evidence="1 2">NBRC 108245</strain>
    </source>
</reference>